<dbReference type="InterPro" id="IPR010095">
    <property type="entry name" value="Cas12f1-like_TNB"/>
</dbReference>
<gene>
    <name evidence="3" type="ORF">D9Q81_08225</name>
</gene>
<dbReference type="InterPro" id="IPR024064">
    <property type="entry name" value="FdhE-like_sf"/>
</dbReference>
<dbReference type="NCBIfam" id="NF040570">
    <property type="entry name" value="guided_TnpB"/>
    <property type="match status" value="1"/>
</dbReference>
<keyword evidence="1" id="KW-0238">DNA-binding</keyword>
<sequence>MTGCEGVLTLSIRMRVSPEPDSYQELISLMKRYREALNYAIKVVVESNALSLGKAHKLLYNVLKEGYDLPSKVAQDCYREAIAVARSWLRNPNRGRMPRAKTLRLWLTHRYSYRIKGGYVEVLGGFKLRIIGWDRRYDSYPDGDARLLLKDGKFILEISKRVPRPAKYVPRGVLAVDINEKHIVVGNSQFEHMFETAVEEALHYKKLAENLQKEYSSPRYNAWLRRRGIRKRIRCFRRRARNIVEGWAKEVSHKIVTLAKQYQYAVAREDLTGLVESLRKLPKEHRVGLLILSYRRLEYWIDWQAEKNGVPPIVVEPVGTSSICPSCGTKLVKNGYRRMRCPRCSFEANRDTVAVLNIERRALEEVWGALTPLNAPQMTDVAPNR</sequence>
<dbReference type="NCBIfam" id="TIGR01766">
    <property type="entry name" value="IS200/IS605 family accessory protein TnpB-like domain"/>
    <property type="match status" value="1"/>
</dbReference>
<dbReference type="Pfam" id="PF07282">
    <property type="entry name" value="Cas12f1-like_TNB"/>
    <property type="match status" value="1"/>
</dbReference>
<comment type="caution">
    <text evidence="3">The sequence shown here is derived from an EMBL/GenBank/DDBJ whole genome shotgun (WGS) entry which is preliminary data.</text>
</comment>
<name>A0A429G128_9CREN</name>
<evidence type="ECO:0000259" key="2">
    <source>
        <dbReference type="Pfam" id="PF07282"/>
    </source>
</evidence>
<proteinExistence type="predicted"/>
<dbReference type="GO" id="GO:0003677">
    <property type="term" value="F:DNA binding"/>
    <property type="evidence" value="ECO:0007669"/>
    <property type="project" value="UniProtKB-KW"/>
</dbReference>
<accession>A0A429G128</accession>
<organism evidence="3 4">
    <name type="scientific">Candidatus Korarchaeum cryptofilum</name>
    <dbReference type="NCBI Taxonomy" id="498846"/>
    <lineage>
        <taxon>Archaea</taxon>
        <taxon>Thermoproteota</taxon>
        <taxon>Candidatus Korarchaeia</taxon>
        <taxon>Candidatus Korarchaeales</taxon>
        <taxon>Candidatus Korarchaeaceae</taxon>
        <taxon>Candidatus Korarchaeum</taxon>
    </lineage>
</organism>
<protein>
    <submittedName>
        <fullName evidence="3">Transposase</fullName>
    </submittedName>
</protein>
<dbReference type="SUPFAM" id="SSF144020">
    <property type="entry name" value="FdhE-like"/>
    <property type="match status" value="1"/>
</dbReference>
<feature type="domain" description="Cas12f1-like TNB" evidence="2">
    <location>
        <begin position="294"/>
        <end position="358"/>
    </location>
</feature>
<evidence type="ECO:0000313" key="4">
    <source>
        <dbReference type="Proteomes" id="UP000278149"/>
    </source>
</evidence>
<dbReference type="AlphaFoldDB" id="A0A429G128"/>
<evidence type="ECO:0000313" key="3">
    <source>
        <dbReference type="EMBL" id="RSN67455.1"/>
    </source>
</evidence>
<reference evidence="3 4" key="1">
    <citation type="submission" date="2018-10" db="EMBL/GenBank/DDBJ databases">
        <title>Co-occurring genomic capacity for anaerobic methane metabolism and dissimilatory sulfite reduction discovered in the Korarchaeota.</title>
        <authorList>
            <person name="Mckay L.J."/>
            <person name="Dlakic M."/>
            <person name="Fields M.W."/>
            <person name="Delmont T.O."/>
            <person name="Eren A.M."/>
            <person name="Jay Z.J."/>
            <person name="Klingelsmith K.B."/>
            <person name="Rusch D.B."/>
            <person name="Inskeep W.P."/>
        </authorList>
    </citation>
    <scope>NUCLEOTIDE SEQUENCE [LARGE SCALE GENOMIC DNA]</scope>
    <source>
        <strain evidence="3 4">WS</strain>
    </source>
</reference>
<dbReference type="Proteomes" id="UP000278149">
    <property type="component" value="Unassembled WGS sequence"/>
</dbReference>
<evidence type="ECO:0000256" key="1">
    <source>
        <dbReference type="ARBA" id="ARBA00023125"/>
    </source>
</evidence>
<dbReference type="EMBL" id="RCOR01000043">
    <property type="protein sequence ID" value="RSN67455.1"/>
    <property type="molecule type" value="Genomic_DNA"/>
</dbReference>
<dbReference type="RefSeq" id="WP_125742690.1">
    <property type="nucleotide sequence ID" value="NZ_RCOR01000043.1"/>
</dbReference>